<evidence type="ECO:0000256" key="5">
    <source>
        <dbReference type="ARBA" id="ARBA00041900"/>
    </source>
</evidence>
<evidence type="ECO:0000259" key="9">
    <source>
        <dbReference type="Pfam" id="PF01593"/>
    </source>
</evidence>
<dbReference type="PRINTS" id="PR00891">
    <property type="entry name" value="RABGDIREP"/>
</dbReference>
<gene>
    <name evidence="10" type="ORF">A4Z71_06410</name>
</gene>
<dbReference type="STRING" id="535712.A4Z71_06410"/>
<dbReference type="GO" id="GO:0007264">
    <property type="term" value="P:small GTPase-mediated signal transduction"/>
    <property type="evidence" value="ECO:0007669"/>
    <property type="project" value="InterPro"/>
</dbReference>
<organism evidence="10 11">
    <name type="scientific">Candidatus Rhodoluna planktonica</name>
    <dbReference type="NCBI Taxonomy" id="535712"/>
    <lineage>
        <taxon>Bacteria</taxon>
        <taxon>Bacillati</taxon>
        <taxon>Actinomycetota</taxon>
        <taxon>Actinomycetes</taxon>
        <taxon>Micrococcales</taxon>
        <taxon>Microbacteriaceae</taxon>
        <taxon>Luna cluster</taxon>
        <taxon>Luna-1 subcluster</taxon>
        <taxon>Rhodoluna</taxon>
    </lineage>
</organism>
<dbReference type="PANTHER" id="PTHR43734">
    <property type="entry name" value="PHYTOENE DESATURASE"/>
    <property type="match status" value="1"/>
</dbReference>
<comment type="catalytic activity">
    <reaction evidence="7">
        <text>all-trans-4,4'-diaponeurosporene + 2 AH2 + 2 O2 = 4,4'-diaponeurosporenal + 2 A + 3 H2O</text>
        <dbReference type="Rhea" id="RHEA:56104"/>
        <dbReference type="ChEBI" id="CHEBI:13193"/>
        <dbReference type="ChEBI" id="CHEBI:15377"/>
        <dbReference type="ChEBI" id="CHEBI:15379"/>
        <dbReference type="ChEBI" id="CHEBI:17499"/>
        <dbReference type="ChEBI" id="CHEBI:62743"/>
        <dbReference type="ChEBI" id="CHEBI:79065"/>
    </reaction>
</comment>
<feature type="signal peptide" evidence="8">
    <location>
        <begin position="1"/>
        <end position="17"/>
    </location>
</feature>
<dbReference type="RefSeq" id="WP_070955070.1">
    <property type="nucleotide sequence ID" value="NZ_CP015208.1"/>
</dbReference>
<dbReference type="InterPro" id="IPR002937">
    <property type="entry name" value="Amino_oxidase"/>
</dbReference>
<evidence type="ECO:0000256" key="6">
    <source>
        <dbReference type="ARBA" id="ARBA00042619"/>
    </source>
</evidence>
<dbReference type="KEGG" id="rpla:A4Z71_06410"/>
<evidence type="ECO:0000256" key="3">
    <source>
        <dbReference type="ARBA" id="ARBA00038194"/>
    </source>
</evidence>
<dbReference type="InterPro" id="IPR018203">
    <property type="entry name" value="GDP_dissociation_inhibitor"/>
</dbReference>
<dbReference type="Gene3D" id="3.50.50.60">
    <property type="entry name" value="FAD/NAD(P)-binding domain"/>
    <property type="match status" value="2"/>
</dbReference>
<evidence type="ECO:0000256" key="2">
    <source>
        <dbReference type="ARBA" id="ARBA00037901"/>
    </source>
</evidence>
<accession>A0A1D9E0H8</accession>
<name>A0A1D9E0H8_9MICO</name>
<feature type="domain" description="Amine oxidase" evidence="9">
    <location>
        <begin position="11"/>
        <end position="278"/>
    </location>
</feature>
<protein>
    <recommendedName>
        <fullName evidence="4">4,4'-diaponeurosporene oxygenase</fullName>
    </recommendedName>
    <alternativeName>
        <fullName evidence="5">4,4'-diaponeurosporene oxidase</fullName>
    </alternativeName>
    <alternativeName>
        <fullName evidence="6">Carotenoid oxidase</fullName>
    </alternativeName>
</protein>
<comment type="similarity">
    <text evidence="3">Belongs to the carotenoid/retinoid oxidoreductase family. CrtP subfamily.</text>
</comment>
<dbReference type="SUPFAM" id="SSF51905">
    <property type="entry name" value="FAD/NAD(P)-binding domain"/>
    <property type="match status" value="1"/>
</dbReference>
<proteinExistence type="inferred from homology"/>
<evidence type="ECO:0000256" key="4">
    <source>
        <dbReference type="ARBA" id="ARBA00039159"/>
    </source>
</evidence>
<dbReference type="Pfam" id="PF01593">
    <property type="entry name" value="Amino_oxidase"/>
    <property type="match status" value="1"/>
</dbReference>
<dbReference type="GO" id="GO:0005092">
    <property type="term" value="F:GDP-dissociation inhibitor activity"/>
    <property type="evidence" value="ECO:0007669"/>
    <property type="project" value="InterPro"/>
</dbReference>
<dbReference type="OrthoDB" id="9774675at2"/>
<keyword evidence="11" id="KW-1185">Reference proteome</keyword>
<comment type="pathway">
    <text evidence="2">Carotenoid biosynthesis; staphyloxanthin biosynthesis; staphyloxanthin from farnesyl diphosphate: step 3/5.</text>
</comment>
<keyword evidence="8" id="KW-0732">Signal</keyword>
<evidence type="ECO:0000313" key="10">
    <source>
        <dbReference type="EMBL" id="AOY56572.1"/>
    </source>
</evidence>
<keyword evidence="1" id="KW-0560">Oxidoreductase</keyword>
<sequence length="469" mass="51189">MKKAVVLGAGISGLASAGLLAQAGYQVTVLERNTWIGGKSRRVEVAGQRMDTGPALVTFPEVWQQYLQTYDSLGSVKSAEVAKVEFTQLAEIGRYFYKNHETVLPVLENHHWYEAWSKFKAQHDQVTKSISTLLTAHPFDPKAMPALTNMLKVYGFRITTSSYMNSLTWMPQGLREVIAIHTLNAGVSPRRTLAIYASMTAAMASQGISVPVGGVNELPQALAKLAQAAGAEIRLGEKVVSVRKGLVQTETESFAADVVVSSLDPEVLGRLMGKPAKPAPGARSCSGVAIYAVLKKPLPVGTVTHSVVMPDEPEELYRSLEAGVPPQQTMAFVNYYRAGEIYPNEKPTVAVLLTAPADGKKYDINSDWVRAEINRISKVMKLDSPIDELFEDHIVLTPEYFGEWGAALGALYGKTRPLWQSGPFHVPQHHNIFRPWLWRVGASVHPGGGIPAVLGGTLLSLRKLLKKKI</sequence>
<reference evidence="10 11" key="1">
    <citation type="journal article" date="2016" name="Biochim. Biophys. Acta">
        <title>Photochemical characterization of actinorhodopsin and its functional existence in the natural host.</title>
        <authorList>
            <person name="Nakamura S."/>
            <person name="Kikukawa T."/>
            <person name="Tamogami J."/>
            <person name="Kamiya M."/>
            <person name="Aizawa T."/>
            <person name="Hahn M.W."/>
            <person name="Ihara K."/>
            <person name="Kamo N."/>
            <person name="Demura M."/>
        </authorList>
    </citation>
    <scope>NUCLEOTIDE SEQUENCE [LARGE SCALE GENOMIC DNA]</scope>
    <source>
        <strain evidence="10 11">MWH-Dar1</strain>
    </source>
</reference>
<dbReference type="AlphaFoldDB" id="A0A1D9E0H8"/>
<dbReference type="PANTHER" id="PTHR43734:SF7">
    <property type="entry name" value="4,4'-DIAPONEUROSPORENE OXYGENASE"/>
    <property type="match status" value="1"/>
</dbReference>
<evidence type="ECO:0000256" key="7">
    <source>
        <dbReference type="ARBA" id="ARBA00048532"/>
    </source>
</evidence>
<dbReference type="EMBL" id="CP015208">
    <property type="protein sequence ID" value="AOY56572.1"/>
    <property type="molecule type" value="Genomic_DNA"/>
</dbReference>
<evidence type="ECO:0000313" key="11">
    <source>
        <dbReference type="Proteomes" id="UP000243784"/>
    </source>
</evidence>
<dbReference type="GO" id="GO:0016491">
    <property type="term" value="F:oxidoreductase activity"/>
    <property type="evidence" value="ECO:0007669"/>
    <property type="project" value="UniProtKB-KW"/>
</dbReference>
<feature type="chain" id="PRO_5038923683" description="4,4'-diaponeurosporene oxygenase" evidence="8">
    <location>
        <begin position="18"/>
        <end position="469"/>
    </location>
</feature>
<evidence type="ECO:0000256" key="8">
    <source>
        <dbReference type="SAM" id="SignalP"/>
    </source>
</evidence>
<dbReference type="InterPro" id="IPR036188">
    <property type="entry name" value="FAD/NAD-bd_sf"/>
</dbReference>
<dbReference type="Proteomes" id="UP000243784">
    <property type="component" value="Chromosome"/>
</dbReference>
<evidence type="ECO:0000256" key="1">
    <source>
        <dbReference type="ARBA" id="ARBA00023002"/>
    </source>
</evidence>